<dbReference type="PANTHER" id="PTHR24064">
    <property type="entry name" value="SOLUTE CARRIER FAMILY 22 MEMBER"/>
    <property type="match status" value="1"/>
</dbReference>
<comment type="subcellular location">
    <subcellularLocation>
        <location evidence="1">Membrane</location>
        <topology evidence="1">Multi-pass membrane protein</topology>
    </subcellularLocation>
</comment>
<feature type="transmembrane region" description="Helical" evidence="5">
    <location>
        <begin position="126"/>
        <end position="145"/>
    </location>
</feature>
<gene>
    <name evidence="7" type="ORF">Fcan01_26490</name>
</gene>
<comment type="caution">
    <text evidence="7">The sequence shown here is derived from an EMBL/GenBank/DDBJ whole genome shotgun (WGS) entry which is preliminary data.</text>
</comment>
<dbReference type="SUPFAM" id="SSF103473">
    <property type="entry name" value="MFS general substrate transporter"/>
    <property type="match status" value="1"/>
</dbReference>
<dbReference type="PROSITE" id="PS00216">
    <property type="entry name" value="SUGAR_TRANSPORT_1"/>
    <property type="match status" value="1"/>
</dbReference>
<organism evidence="7 8">
    <name type="scientific">Folsomia candida</name>
    <name type="common">Springtail</name>
    <dbReference type="NCBI Taxonomy" id="158441"/>
    <lineage>
        <taxon>Eukaryota</taxon>
        <taxon>Metazoa</taxon>
        <taxon>Ecdysozoa</taxon>
        <taxon>Arthropoda</taxon>
        <taxon>Hexapoda</taxon>
        <taxon>Collembola</taxon>
        <taxon>Entomobryomorpha</taxon>
        <taxon>Isotomoidea</taxon>
        <taxon>Isotomidae</taxon>
        <taxon>Proisotominae</taxon>
        <taxon>Folsomia</taxon>
    </lineage>
</organism>
<dbReference type="Gene3D" id="1.20.1250.20">
    <property type="entry name" value="MFS general substrate transporter like domains"/>
    <property type="match status" value="1"/>
</dbReference>
<evidence type="ECO:0000313" key="8">
    <source>
        <dbReference type="Proteomes" id="UP000198287"/>
    </source>
</evidence>
<feature type="transmembrane region" description="Helical" evidence="5">
    <location>
        <begin position="157"/>
        <end position="175"/>
    </location>
</feature>
<dbReference type="OrthoDB" id="5296287at2759"/>
<keyword evidence="8" id="KW-1185">Reference proteome</keyword>
<feature type="transmembrane region" description="Helical" evidence="5">
    <location>
        <begin position="181"/>
        <end position="203"/>
    </location>
</feature>
<keyword evidence="2 5" id="KW-0812">Transmembrane</keyword>
<reference evidence="7 8" key="1">
    <citation type="submission" date="2015-12" db="EMBL/GenBank/DDBJ databases">
        <title>The genome of Folsomia candida.</title>
        <authorList>
            <person name="Faddeeva A."/>
            <person name="Derks M.F."/>
            <person name="Anvar Y."/>
            <person name="Smit S."/>
            <person name="Van Straalen N."/>
            <person name="Roelofs D."/>
        </authorList>
    </citation>
    <scope>NUCLEOTIDE SEQUENCE [LARGE SCALE GENOMIC DNA]</scope>
    <source>
        <strain evidence="7 8">VU population</strain>
        <tissue evidence="7">Whole body</tissue>
    </source>
</reference>
<feature type="transmembrane region" description="Helical" evidence="5">
    <location>
        <begin position="215"/>
        <end position="236"/>
    </location>
</feature>
<evidence type="ECO:0000256" key="2">
    <source>
        <dbReference type="ARBA" id="ARBA00022692"/>
    </source>
</evidence>
<feature type="domain" description="Major facilitator superfamily (MFS) profile" evidence="6">
    <location>
        <begin position="56"/>
        <end position="505"/>
    </location>
</feature>
<evidence type="ECO:0000256" key="1">
    <source>
        <dbReference type="ARBA" id="ARBA00004141"/>
    </source>
</evidence>
<feature type="transmembrane region" description="Helical" evidence="5">
    <location>
        <begin position="478"/>
        <end position="500"/>
    </location>
</feature>
<dbReference type="Proteomes" id="UP000198287">
    <property type="component" value="Unassembled WGS sequence"/>
</dbReference>
<keyword evidence="3 5" id="KW-1133">Transmembrane helix</keyword>
<feature type="transmembrane region" description="Helical" evidence="5">
    <location>
        <begin position="333"/>
        <end position="354"/>
    </location>
</feature>
<accession>A0A226D2G0</accession>
<feature type="transmembrane region" description="Helical" evidence="5">
    <location>
        <begin position="242"/>
        <end position="260"/>
    </location>
</feature>
<dbReference type="GO" id="GO:0016020">
    <property type="term" value="C:membrane"/>
    <property type="evidence" value="ECO:0007669"/>
    <property type="project" value="UniProtKB-SubCell"/>
</dbReference>
<feature type="transmembrane region" description="Helical" evidence="5">
    <location>
        <begin position="57"/>
        <end position="80"/>
    </location>
</feature>
<dbReference type="Pfam" id="PF00083">
    <property type="entry name" value="Sugar_tr"/>
    <property type="match status" value="1"/>
</dbReference>
<evidence type="ECO:0000256" key="4">
    <source>
        <dbReference type="ARBA" id="ARBA00023136"/>
    </source>
</evidence>
<protein>
    <submittedName>
        <fullName evidence="7">Organic cation transporter 1</fullName>
    </submittedName>
</protein>
<dbReference type="AlphaFoldDB" id="A0A226D2G0"/>
<evidence type="ECO:0000313" key="7">
    <source>
        <dbReference type="EMBL" id="OXA38841.1"/>
    </source>
</evidence>
<dbReference type="InterPro" id="IPR036259">
    <property type="entry name" value="MFS_trans_sf"/>
</dbReference>
<evidence type="ECO:0000259" key="6">
    <source>
        <dbReference type="PROSITE" id="PS50850"/>
    </source>
</evidence>
<name>A0A226D2G0_FOLCA</name>
<dbReference type="GO" id="GO:0022857">
    <property type="term" value="F:transmembrane transporter activity"/>
    <property type="evidence" value="ECO:0007669"/>
    <property type="project" value="InterPro"/>
</dbReference>
<proteinExistence type="predicted"/>
<sequence>MDMDSPERKDNNKYYINNITGANGAEIRKKLDSDRAAAPKSFEEIIKVLGGFGWFQVLVIILYLTLEAVTAFAIFIPIFVARTPVDWLCDNRTMNSKEICGCNGTIKATTDDSIVAEWNLICDQRWITDFITSIQMLGLIFGSIIGSQIADWYGRKIGFLLSVLLLALGTASSAVAPNAYVYALCRFVCGAGIQSFINVTGAGVMEFMPPKFRSLANCIGPLGEGLMILAVIAKYVTPWRTLYWVTTAPYALIFIIYPFLPESPRWLLQQNKIEETHKVLTFVARCNGKKPLDISVLHAIAKKTNHVPAPDSKEKQPGYLTFITDPKHRTTSLFVMAIWFSWSLTYYGISFNIRNIEGDIYFNVFLSGLANALGQRVTLLTNDSLGRRMSLFSSMTFGAIFMVVVAVCFYTMEHLGDIVLIMCLLSLFGMSATRSTSKLLTGESFPTNLRAMSFGLSGISITLGGILAPLMASLGTDYPAVPFIILAVVSCAGSLVSFLIKETKGQNLDRKKSVAPGSMVIDVGDIVEEETNADKQTT</sequence>
<feature type="transmembrane region" description="Helical" evidence="5">
    <location>
        <begin position="449"/>
        <end position="472"/>
    </location>
</feature>
<dbReference type="EMBL" id="LNIX01000043">
    <property type="protein sequence ID" value="OXA38841.1"/>
    <property type="molecule type" value="Genomic_DNA"/>
</dbReference>
<feature type="transmembrane region" description="Helical" evidence="5">
    <location>
        <begin position="391"/>
        <end position="412"/>
    </location>
</feature>
<evidence type="ECO:0000256" key="3">
    <source>
        <dbReference type="ARBA" id="ARBA00022989"/>
    </source>
</evidence>
<keyword evidence="4 5" id="KW-0472">Membrane</keyword>
<dbReference type="InterPro" id="IPR005829">
    <property type="entry name" value="Sugar_transporter_CS"/>
</dbReference>
<dbReference type="InterPro" id="IPR005828">
    <property type="entry name" value="MFS_sugar_transport-like"/>
</dbReference>
<dbReference type="InterPro" id="IPR020846">
    <property type="entry name" value="MFS_dom"/>
</dbReference>
<dbReference type="PROSITE" id="PS50850">
    <property type="entry name" value="MFS"/>
    <property type="match status" value="1"/>
</dbReference>
<evidence type="ECO:0000256" key="5">
    <source>
        <dbReference type="SAM" id="Phobius"/>
    </source>
</evidence>
<feature type="transmembrane region" description="Helical" evidence="5">
    <location>
        <begin position="418"/>
        <end position="437"/>
    </location>
</feature>